<keyword evidence="2" id="KW-0507">mRNA processing</keyword>
<evidence type="ECO:0000256" key="1">
    <source>
        <dbReference type="ARBA" id="ARBA00004123"/>
    </source>
</evidence>
<dbReference type="AlphaFoldDB" id="A0A8R1XXQ0"/>
<name>A0A8R1XXQ0_ONCVO</name>
<dbReference type="EMBL" id="CMVM020000187">
    <property type="status" value="NOT_ANNOTATED_CDS"/>
    <property type="molecule type" value="Genomic_DNA"/>
</dbReference>
<reference evidence="8" key="1">
    <citation type="submission" date="2013-10" db="EMBL/GenBank/DDBJ databases">
        <title>Genome sequencing of Onchocerca volvulus.</title>
        <authorList>
            <person name="Cotton J."/>
            <person name="Tsai J."/>
            <person name="Stanley E."/>
            <person name="Tracey A."/>
            <person name="Holroyd N."/>
            <person name="Lustigman S."/>
            <person name="Berriman M."/>
        </authorList>
    </citation>
    <scope>NUCLEOTIDE SEQUENCE</scope>
</reference>
<sequence>MADGENISEEIGNEIREAHQSSGESVDIRIKHLYRAQELLLHRDKSSSLLDNFLDEMLEFVVENDSKMRCFVASFIEKACKKDCEVMKKAVVSLSYLIQVAGIGTVAVIKKVITVCSQLYPFVLKWAAGSRNAEVERCWEAFSVLKGRIMQHIDSDNEGIRTQTIRFLEAVILAQTLRTEESEKGRGDNMCLNEIGRDHRFISYRKMESEAMLNFNLLLDHISSAHISSLNLLTCLTCICNIAQQRPQFMQRVVGALEAYNAGILGALEALHVNLPPTLATSQVKSVRKELKMHLLRLLRHSSSTPFHPRIMTLLTDLGAAQSEVLRALPSANEQRKKSHRNNENNDEPEVKRVKNVGEIPAAVEKEDDEEYGNEAGPSMSMEESQTQSAIDITAQFVYERLKPKLITDLVLISLVALPDEMPAAFQSSYTPIAAAGSESQIRQLSRMIATQLTSMELGPGIEKIRAEKQHFGLSNLRLVIQPLKSLEELVNKISLARQTARMEGTVIPPTPVHQFTAKQQNETQQSESVLPAALLTKTKQKIQFGLLSITKELDREQSLKLILFAFQRILANEKRAIQGGVGVAQQKLLVRLVTRLDHDSCAEFDDLLMNFIVQEQKSRTELALLWIAELYAQFQGYSLCRTSYATEGYHSESRRYEHYDGVLCNLLKTLYERGEHKETASPLEAPLLTPQSLAWLRTACLDLVFGAFGMTTLRELILTRTRQRNELLCILLDFPYSDRVDVRTQSVETVKELGDVREHLICSIDYCTKPGPPPQFYAYEKEDAKPQWDDAAIRVTLNLFLSILPLDHSLIHILAAVYAKSSNDIKRIILRTIDSAIKSMGATSEHLLEMIENCPQGAETFAARIVHLLTERNPPTQDLVNRITALYEQGRTDVRSMIPVLSGLDKDQILSILPKFVLTPVNQKSVPIVFNKLLAGRSIKTGLHPMGAGELLVALHKIQAENEEENNLLLQNIDVLLTQLTASKDAIGSAIDQLCDDEIFSETLFYTITRSHKNFPALGGFISNVLVKIANKKPWKNDPNLWPHFVRCAVANAPHSYFTLKYGLLKQVNLKFQTILTVLTNNEFDELLQQSRKEGTDVLGSLRDYVPSLSAHQQKKIDHHVREIIMENRLGYEEFCSIVIKSIAVVQGRLVDVIVDFNENADYVFIEIANHKQSLDIGRTIKGHKNVCWDMKQFSENAIELMSFRYIIQIVQIALAGWQRVNKLA</sequence>
<evidence type="ECO:0000313" key="7">
    <source>
        <dbReference type="EnsemblMetazoa" id="OVOC7074.1"/>
    </source>
</evidence>
<feature type="region of interest" description="Disordered" evidence="4">
    <location>
        <begin position="365"/>
        <end position="384"/>
    </location>
</feature>
<dbReference type="InterPro" id="IPR011989">
    <property type="entry name" value="ARM-like"/>
</dbReference>
<evidence type="ECO:0000313" key="8">
    <source>
        <dbReference type="Proteomes" id="UP000024404"/>
    </source>
</evidence>
<protein>
    <recommendedName>
        <fullName evidence="9">Symplekin</fullName>
    </recommendedName>
</protein>
<dbReference type="PANTHER" id="PTHR15245">
    <property type="entry name" value="SYMPLEKIN-RELATED"/>
    <property type="match status" value="1"/>
</dbReference>
<dbReference type="InterPro" id="IPR021850">
    <property type="entry name" value="Symplekin/Pta1"/>
</dbReference>
<proteinExistence type="predicted"/>
<evidence type="ECO:0000259" key="5">
    <source>
        <dbReference type="Pfam" id="PF11935"/>
    </source>
</evidence>
<dbReference type="Pfam" id="PF11935">
    <property type="entry name" value="SYMPK_PTA1_N"/>
    <property type="match status" value="1"/>
</dbReference>
<accession>A0A8R1XXQ0</accession>
<dbReference type="GO" id="GO:0006397">
    <property type="term" value="P:mRNA processing"/>
    <property type="evidence" value="ECO:0007669"/>
    <property type="project" value="UniProtKB-KW"/>
</dbReference>
<feature type="compositionally biased region" description="Basic and acidic residues" evidence="4">
    <location>
        <begin position="341"/>
        <end position="353"/>
    </location>
</feature>
<feature type="region of interest" description="Disordered" evidence="4">
    <location>
        <begin position="330"/>
        <end position="353"/>
    </location>
</feature>
<reference evidence="7" key="2">
    <citation type="submission" date="2022-06" db="UniProtKB">
        <authorList>
            <consortium name="EnsemblMetazoa"/>
        </authorList>
    </citation>
    <scope>IDENTIFICATION</scope>
</reference>
<feature type="domain" description="Symplekin/Pta1 N-terminal" evidence="5">
    <location>
        <begin position="106"/>
        <end position="338"/>
    </location>
</feature>
<evidence type="ECO:0000256" key="2">
    <source>
        <dbReference type="ARBA" id="ARBA00022664"/>
    </source>
</evidence>
<comment type="subcellular location">
    <subcellularLocation>
        <location evidence="1">Nucleus</location>
    </subcellularLocation>
</comment>
<keyword evidence="8" id="KW-1185">Reference proteome</keyword>
<evidence type="ECO:0000259" key="6">
    <source>
        <dbReference type="Pfam" id="PF12295"/>
    </source>
</evidence>
<dbReference type="InterPro" id="IPR022075">
    <property type="entry name" value="Symplekin_C"/>
</dbReference>
<keyword evidence="3" id="KW-0539">Nucleus</keyword>
<dbReference type="InterPro" id="IPR016024">
    <property type="entry name" value="ARM-type_fold"/>
</dbReference>
<dbReference type="Gene3D" id="1.25.10.10">
    <property type="entry name" value="Leucine-rich Repeat Variant"/>
    <property type="match status" value="1"/>
</dbReference>
<dbReference type="Pfam" id="PF12295">
    <property type="entry name" value="Symplekin_C"/>
    <property type="match status" value="1"/>
</dbReference>
<dbReference type="InterPro" id="IPR032460">
    <property type="entry name" value="Symplekin/Pta1_N"/>
</dbReference>
<dbReference type="OMA" id="NVRYGIM"/>
<organism evidence="7 8">
    <name type="scientific">Onchocerca volvulus</name>
    <dbReference type="NCBI Taxonomy" id="6282"/>
    <lineage>
        <taxon>Eukaryota</taxon>
        <taxon>Metazoa</taxon>
        <taxon>Ecdysozoa</taxon>
        <taxon>Nematoda</taxon>
        <taxon>Chromadorea</taxon>
        <taxon>Rhabditida</taxon>
        <taxon>Spirurina</taxon>
        <taxon>Spiruromorpha</taxon>
        <taxon>Filarioidea</taxon>
        <taxon>Onchocercidae</taxon>
        <taxon>Onchocerca</taxon>
    </lineage>
</organism>
<dbReference type="GO" id="GO:0005847">
    <property type="term" value="C:mRNA cleavage and polyadenylation specificity factor complex"/>
    <property type="evidence" value="ECO:0007669"/>
    <property type="project" value="TreeGrafter"/>
</dbReference>
<evidence type="ECO:0000256" key="3">
    <source>
        <dbReference type="ARBA" id="ARBA00023242"/>
    </source>
</evidence>
<dbReference type="EnsemblMetazoa" id="OVOC7074.1">
    <property type="protein sequence ID" value="OVOC7074.1"/>
    <property type="gene ID" value="WBGene00243883"/>
</dbReference>
<dbReference type="Proteomes" id="UP000024404">
    <property type="component" value="Unassembled WGS sequence"/>
</dbReference>
<evidence type="ECO:0008006" key="9">
    <source>
        <dbReference type="Google" id="ProtNLM"/>
    </source>
</evidence>
<evidence type="ECO:0000256" key="4">
    <source>
        <dbReference type="SAM" id="MobiDB-lite"/>
    </source>
</evidence>
<feature type="domain" description="Symplekin C-terminal" evidence="6">
    <location>
        <begin position="894"/>
        <end position="1061"/>
    </location>
</feature>
<dbReference type="PANTHER" id="PTHR15245:SF20">
    <property type="entry name" value="SYMPLEKIN"/>
    <property type="match status" value="1"/>
</dbReference>
<dbReference type="SUPFAM" id="SSF48371">
    <property type="entry name" value="ARM repeat"/>
    <property type="match status" value="1"/>
</dbReference>